<dbReference type="GO" id="GO:0030148">
    <property type="term" value="P:sphingolipid biosynthetic process"/>
    <property type="evidence" value="ECO:0007669"/>
    <property type="project" value="TreeGrafter"/>
</dbReference>
<accession>A0AAD5E5H6</accession>
<name>A0AAD5E5H6_UMBRA</name>
<evidence type="ECO:0000256" key="8">
    <source>
        <dbReference type="ARBA" id="ARBA00022989"/>
    </source>
</evidence>
<dbReference type="Proteomes" id="UP001206595">
    <property type="component" value="Unassembled WGS sequence"/>
</dbReference>
<evidence type="ECO:0000256" key="12">
    <source>
        <dbReference type="ARBA" id="ARBA00023239"/>
    </source>
</evidence>
<sequence>MAPQKKETKAQNKGPQGLIKAYLMAYNQISFLGWSWILVLAIKELVENDFNYTGVFNAVWKYLPAVQTAAALEIIHAALGWVRSSVATTFTQVLSRVFLVWGVNFLFPEIHTHWSFTTMVVSWCIAECVRYAYYFFNLAGGVPSIVNWLRYTLFFVLYPTGAGSEVLMMYVSLPYAKAWNEYYYYLLIVLMLVYIPGLPIMYGHMIGQRKKYLKAQKEKKTQ</sequence>
<evidence type="ECO:0000256" key="3">
    <source>
        <dbReference type="ARBA" id="ARBA00007811"/>
    </source>
</evidence>
<evidence type="ECO:0000256" key="5">
    <source>
        <dbReference type="ARBA" id="ARBA00022516"/>
    </source>
</evidence>
<comment type="caution">
    <text evidence="14">Lacks conserved residue(s) required for the propagation of feature annotation.</text>
</comment>
<dbReference type="PANTHER" id="PTHR11035">
    <property type="entry name" value="VERY-LONG-CHAIN (3R)-3-HYDROXYACYL-COA DEHYDRATASE"/>
    <property type="match status" value="1"/>
</dbReference>
<dbReference type="EC" id="4.2.1.134" evidence="4 14"/>
<dbReference type="GO" id="GO:0042761">
    <property type="term" value="P:very long-chain fatty acid biosynthetic process"/>
    <property type="evidence" value="ECO:0007669"/>
    <property type="project" value="TreeGrafter"/>
</dbReference>
<feature type="transmembrane region" description="Helical" evidence="14">
    <location>
        <begin position="182"/>
        <end position="202"/>
    </location>
</feature>
<evidence type="ECO:0000256" key="9">
    <source>
        <dbReference type="ARBA" id="ARBA00023098"/>
    </source>
</evidence>
<keyword evidence="6 14" id="KW-0812">Transmembrane</keyword>
<keyword evidence="8 14" id="KW-1133">Transmembrane helix</keyword>
<evidence type="ECO:0000256" key="6">
    <source>
        <dbReference type="ARBA" id="ARBA00022692"/>
    </source>
</evidence>
<keyword evidence="7 14" id="KW-0276">Fatty acid metabolism</keyword>
<gene>
    <name evidence="15" type="ORF">K450DRAFT_250335</name>
</gene>
<comment type="similarity">
    <text evidence="3 14">Belongs to the very long-chain fatty acids dehydratase HACD family.</text>
</comment>
<evidence type="ECO:0000256" key="2">
    <source>
        <dbReference type="ARBA" id="ARBA00005194"/>
    </source>
</evidence>
<dbReference type="GO" id="GO:0005789">
    <property type="term" value="C:endoplasmic reticulum membrane"/>
    <property type="evidence" value="ECO:0007669"/>
    <property type="project" value="UniProtKB-SubCell"/>
</dbReference>
<keyword evidence="12 14" id="KW-0456">Lyase</keyword>
<feature type="transmembrane region" description="Helical" evidence="14">
    <location>
        <begin position="113"/>
        <end position="136"/>
    </location>
</feature>
<keyword evidence="11 14" id="KW-0275">Fatty acid biosynthesis</keyword>
<reference evidence="15" key="2">
    <citation type="journal article" date="2022" name="Proc. Natl. Acad. Sci. U.S.A.">
        <title>Diploid-dominant life cycles characterize the early evolution of Fungi.</title>
        <authorList>
            <person name="Amses K.R."/>
            <person name="Simmons D.R."/>
            <person name="Longcore J.E."/>
            <person name="Mondo S.J."/>
            <person name="Seto K."/>
            <person name="Jeronimo G.H."/>
            <person name="Bonds A.E."/>
            <person name="Quandt C.A."/>
            <person name="Davis W.J."/>
            <person name="Chang Y."/>
            <person name="Federici B.A."/>
            <person name="Kuo A."/>
            <person name="LaButti K."/>
            <person name="Pangilinan J."/>
            <person name="Andreopoulos W."/>
            <person name="Tritt A."/>
            <person name="Riley R."/>
            <person name="Hundley H."/>
            <person name="Johnson J."/>
            <person name="Lipzen A."/>
            <person name="Barry K."/>
            <person name="Lang B.F."/>
            <person name="Cuomo C.A."/>
            <person name="Buchler N.E."/>
            <person name="Grigoriev I.V."/>
            <person name="Spatafora J.W."/>
            <person name="Stajich J.E."/>
            <person name="James T.Y."/>
        </authorList>
    </citation>
    <scope>NUCLEOTIDE SEQUENCE</scope>
    <source>
        <strain evidence="15">AG</strain>
    </source>
</reference>
<feature type="transmembrane region" description="Helical" evidence="14">
    <location>
        <begin position="21"/>
        <end position="42"/>
    </location>
</feature>
<dbReference type="Pfam" id="PF04387">
    <property type="entry name" value="PTPLA"/>
    <property type="match status" value="1"/>
</dbReference>
<protein>
    <recommendedName>
        <fullName evidence="4 14">Very-long-chain (3R)-3-hydroxyacyl-CoA dehydratase</fullName>
        <ecNumber evidence="4 14">4.2.1.134</ecNumber>
    </recommendedName>
</protein>
<organism evidence="15 16">
    <name type="scientific">Umbelopsis ramanniana AG</name>
    <dbReference type="NCBI Taxonomy" id="1314678"/>
    <lineage>
        <taxon>Eukaryota</taxon>
        <taxon>Fungi</taxon>
        <taxon>Fungi incertae sedis</taxon>
        <taxon>Mucoromycota</taxon>
        <taxon>Mucoromycotina</taxon>
        <taxon>Umbelopsidomycetes</taxon>
        <taxon>Umbelopsidales</taxon>
        <taxon>Umbelopsidaceae</taxon>
        <taxon>Umbelopsis</taxon>
    </lineage>
</organism>
<feature type="transmembrane region" description="Helical" evidence="14">
    <location>
        <begin position="148"/>
        <end position="170"/>
    </location>
</feature>
<proteinExistence type="inferred from homology"/>
<dbReference type="PANTHER" id="PTHR11035:SF3">
    <property type="entry name" value="VERY-LONG-CHAIN (3R)-3-HYDROXYACYL-COA DEHYDRATASE"/>
    <property type="match status" value="1"/>
</dbReference>
<keyword evidence="10 14" id="KW-0472">Membrane</keyword>
<evidence type="ECO:0000313" key="16">
    <source>
        <dbReference type="Proteomes" id="UP001206595"/>
    </source>
</evidence>
<comment type="pathway">
    <text evidence="2 14">Lipid metabolism; fatty acid biosynthesis.</text>
</comment>
<evidence type="ECO:0000313" key="15">
    <source>
        <dbReference type="EMBL" id="KAI8577843.1"/>
    </source>
</evidence>
<dbReference type="GO" id="GO:0030497">
    <property type="term" value="P:fatty acid elongation"/>
    <property type="evidence" value="ECO:0007669"/>
    <property type="project" value="TreeGrafter"/>
</dbReference>
<comment type="catalytic activity">
    <reaction evidence="13 14">
        <text>a very-long-chain (3R)-3-hydroxyacyl-CoA = a very-long-chain (2E)-enoyl-CoA + H2O</text>
        <dbReference type="Rhea" id="RHEA:45812"/>
        <dbReference type="ChEBI" id="CHEBI:15377"/>
        <dbReference type="ChEBI" id="CHEBI:83728"/>
        <dbReference type="ChEBI" id="CHEBI:85440"/>
        <dbReference type="EC" id="4.2.1.134"/>
    </reaction>
</comment>
<comment type="function">
    <text evidence="14">Catalyzes the third of the four reactions of the long-chain fatty acids elongation cycle. This endoplasmic reticulum-bound enzymatic process, allows the addition of two carbons to the chain of long- and very long-chain fatty acids/VLCFAs per cycle. This enzyme catalyzes the dehydration of the 3-hydroxyacyl-CoA intermediate into trans-2,3-enoyl-CoA, within each cycle of fatty acid elongation. Thereby, it participates to the production of VLCFAs of different chain lengths that are involved in multiple biological processes as precursors of membrane lipids and lipid mediators.</text>
</comment>
<evidence type="ECO:0000256" key="4">
    <source>
        <dbReference type="ARBA" id="ARBA00013122"/>
    </source>
</evidence>
<evidence type="ECO:0000256" key="1">
    <source>
        <dbReference type="ARBA" id="ARBA00004141"/>
    </source>
</evidence>
<dbReference type="GeneID" id="75915878"/>
<evidence type="ECO:0000256" key="10">
    <source>
        <dbReference type="ARBA" id="ARBA00023136"/>
    </source>
</evidence>
<dbReference type="EMBL" id="MU620936">
    <property type="protein sequence ID" value="KAI8577843.1"/>
    <property type="molecule type" value="Genomic_DNA"/>
</dbReference>
<dbReference type="GO" id="GO:0102158">
    <property type="term" value="F:very-long-chain (3R)-3-hydroxyacyl-CoA dehydratase activity"/>
    <property type="evidence" value="ECO:0007669"/>
    <property type="project" value="UniProtKB-EC"/>
</dbReference>
<evidence type="ECO:0000256" key="11">
    <source>
        <dbReference type="ARBA" id="ARBA00023160"/>
    </source>
</evidence>
<dbReference type="RefSeq" id="XP_051442847.1">
    <property type="nucleotide sequence ID" value="XM_051590535.1"/>
</dbReference>
<evidence type="ECO:0000256" key="14">
    <source>
        <dbReference type="RuleBase" id="RU363109"/>
    </source>
</evidence>
<comment type="caution">
    <text evidence="15">The sequence shown here is derived from an EMBL/GenBank/DDBJ whole genome shotgun (WGS) entry which is preliminary data.</text>
</comment>
<evidence type="ECO:0000256" key="7">
    <source>
        <dbReference type="ARBA" id="ARBA00022832"/>
    </source>
</evidence>
<dbReference type="AlphaFoldDB" id="A0AAD5E5H6"/>
<keyword evidence="14" id="KW-0256">Endoplasmic reticulum</keyword>
<keyword evidence="9 14" id="KW-0443">Lipid metabolism</keyword>
<keyword evidence="16" id="KW-1185">Reference proteome</keyword>
<keyword evidence="5 14" id="KW-0444">Lipid biosynthesis</keyword>
<dbReference type="InterPro" id="IPR007482">
    <property type="entry name" value="Tyr_Pase-like_PTPLA"/>
</dbReference>
<evidence type="ECO:0000256" key="13">
    <source>
        <dbReference type="ARBA" id="ARBA00036671"/>
    </source>
</evidence>
<reference evidence="15" key="1">
    <citation type="submission" date="2021-06" db="EMBL/GenBank/DDBJ databases">
        <authorList>
            <consortium name="DOE Joint Genome Institute"/>
            <person name="Mondo S.J."/>
            <person name="Amses K.R."/>
            <person name="Simmons D.R."/>
            <person name="Longcore J.E."/>
            <person name="Seto K."/>
            <person name="Alves G.H."/>
            <person name="Bonds A.E."/>
            <person name="Quandt C.A."/>
            <person name="Davis W.J."/>
            <person name="Chang Y."/>
            <person name="Letcher P.M."/>
            <person name="Powell M.J."/>
            <person name="Kuo A."/>
            <person name="Labutti K."/>
            <person name="Pangilinan J."/>
            <person name="Andreopoulos W."/>
            <person name="Tritt A."/>
            <person name="Riley R."/>
            <person name="Hundley H."/>
            <person name="Johnson J."/>
            <person name="Lipzen A."/>
            <person name="Barry K."/>
            <person name="Berbee M.L."/>
            <person name="Buchler N.E."/>
            <person name="Grigoriev I.V."/>
            <person name="Spatafora J.W."/>
            <person name="Stajich J.E."/>
            <person name="James T.Y."/>
        </authorList>
    </citation>
    <scope>NUCLEOTIDE SEQUENCE</scope>
    <source>
        <strain evidence="15">AG</strain>
    </source>
</reference>
<comment type="subcellular location">
    <subcellularLocation>
        <location evidence="14">Endoplasmic reticulum membrane</location>
        <topology evidence="14">Multi-pass membrane protein</topology>
    </subcellularLocation>
    <subcellularLocation>
        <location evidence="1">Membrane</location>
        <topology evidence="1">Multi-pass membrane protein</topology>
    </subcellularLocation>
</comment>